<evidence type="ECO:0000313" key="2">
    <source>
        <dbReference type="EMBL" id="KAG6573636.1"/>
    </source>
</evidence>
<organism evidence="2 3">
    <name type="scientific">Cucurbita argyrosperma subsp. sororia</name>
    <dbReference type="NCBI Taxonomy" id="37648"/>
    <lineage>
        <taxon>Eukaryota</taxon>
        <taxon>Viridiplantae</taxon>
        <taxon>Streptophyta</taxon>
        <taxon>Embryophyta</taxon>
        <taxon>Tracheophyta</taxon>
        <taxon>Spermatophyta</taxon>
        <taxon>Magnoliopsida</taxon>
        <taxon>eudicotyledons</taxon>
        <taxon>Gunneridae</taxon>
        <taxon>Pentapetalae</taxon>
        <taxon>rosids</taxon>
        <taxon>fabids</taxon>
        <taxon>Cucurbitales</taxon>
        <taxon>Cucurbitaceae</taxon>
        <taxon>Cucurbiteae</taxon>
        <taxon>Cucurbita</taxon>
    </lineage>
</organism>
<reference evidence="2 3" key="1">
    <citation type="journal article" date="2021" name="Hortic Res">
        <title>The domestication of Cucurbita argyrosperma as revealed by the genome of its wild relative.</title>
        <authorList>
            <person name="Barrera-Redondo J."/>
            <person name="Sanchez-de la Vega G."/>
            <person name="Aguirre-Liguori J.A."/>
            <person name="Castellanos-Morales G."/>
            <person name="Gutierrez-Guerrero Y.T."/>
            <person name="Aguirre-Dugua X."/>
            <person name="Aguirre-Planter E."/>
            <person name="Tenaillon M.I."/>
            <person name="Lira-Saade R."/>
            <person name="Eguiarte L.E."/>
        </authorList>
    </citation>
    <scope>NUCLEOTIDE SEQUENCE [LARGE SCALE GENOMIC DNA]</scope>
    <source>
        <strain evidence="2">JBR-2021</strain>
    </source>
</reference>
<feature type="non-terminal residue" evidence="2">
    <location>
        <position position="1"/>
    </location>
</feature>
<accession>A0AAV6M0N4</accession>
<proteinExistence type="predicted"/>
<protein>
    <submittedName>
        <fullName evidence="2">Uncharacterized protein</fullName>
    </submittedName>
</protein>
<dbReference type="AlphaFoldDB" id="A0AAV6M0N4"/>
<dbReference type="Proteomes" id="UP000685013">
    <property type="component" value="Chromosome 18"/>
</dbReference>
<evidence type="ECO:0000313" key="3">
    <source>
        <dbReference type="Proteomes" id="UP000685013"/>
    </source>
</evidence>
<keyword evidence="3" id="KW-1185">Reference proteome</keyword>
<gene>
    <name evidence="2" type="ORF">SDJN03_27523</name>
</gene>
<comment type="caution">
    <text evidence="2">The sequence shown here is derived from an EMBL/GenBank/DDBJ whole genome shotgun (WGS) entry which is preliminary data.</text>
</comment>
<sequence>MPTVVPLGTSSLCSPPSKSPRLVSGNPPRPQSILNSTLKIDFPSFSFCHRGVHQILGACEESVSRGGRIWPKVHMVSDYFTGEHDEKLVIIGMAPTEELIAIGMAPTEPWISDSTVQICLTTYTFFPSLNQSPRVLHVSRGFKWLQQNPI</sequence>
<dbReference type="EMBL" id="JAGKQH010000018">
    <property type="protein sequence ID" value="KAG6573636.1"/>
    <property type="molecule type" value="Genomic_DNA"/>
</dbReference>
<evidence type="ECO:0000256" key="1">
    <source>
        <dbReference type="SAM" id="MobiDB-lite"/>
    </source>
</evidence>
<feature type="region of interest" description="Disordered" evidence="1">
    <location>
        <begin position="1"/>
        <end position="28"/>
    </location>
</feature>
<name>A0AAV6M0N4_9ROSI</name>